<dbReference type="PANTHER" id="PTHR33452:SF4">
    <property type="entry name" value="BLL4328 PROTEIN"/>
    <property type="match status" value="1"/>
</dbReference>
<keyword evidence="6 7" id="KW-0472">Membrane</keyword>
<feature type="transmembrane region" description="Helical" evidence="7">
    <location>
        <begin position="12"/>
        <end position="30"/>
    </location>
</feature>
<dbReference type="Proteomes" id="UP000034913">
    <property type="component" value="Unassembled WGS sequence"/>
</dbReference>
<keyword evidence="3" id="KW-1003">Cell membrane</keyword>
<comment type="subcellular location">
    <subcellularLocation>
        <location evidence="1">Cell membrane</location>
        <topology evidence="1">Multi-pass membrane protein</topology>
    </subcellularLocation>
</comment>
<dbReference type="InterPro" id="IPR051907">
    <property type="entry name" value="DoxX-like_oxidoreductase"/>
</dbReference>
<accession>A0A0G1X6C0</accession>
<dbReference type="EMBL" id="LCRB01000009">
    <property type="protein sequence ID" value="KKW26380.1"/>
    <property type="molecule type" value="Genomic_DNA"/>
</dbReference>
<evidence type="ECO:0000256" key="5">
    <source>
        <dbReference type="ARBA" id="ARBA00022989"/>
    </source>
</evidence>
<dbReference type="Pfam" id="PF07681">
    <property type="entry name" value="DoxX"/>
    <property type="match status" value="1"/>
</dbReference>
<evidence type="ECO:0000256" key="6">
    <source>
        <dbReference type="ARBA" id="ARBA00023136"/>
    </source>
</evidence>
<feature type="transmembrane region" description="Helical" evidence="7">
    <location>
        <begin position="80"/>
        <end position="98"/>
    </location>
</feature>
<dbReference type="GO" id="GO:0005886">
    <property type="term" value="C:plasma membrane"/>
    <property type="evidence" value="ECO:0007669"/>
    <property type="project" value="UniProtKB-SubCell"/>
</dbReference>
<evidence type="ECO:0000313" key="8">
    <source>
        <dbReference type="EMBL" id="KKW26380.1"/>
    </source>
</evidence>
<sequence>MTIGKLMKRCGDYPYLAFRVIVGLLFMLHGAQKYGLMGDGTTIAKFAGLFHLPLALAYAAATIELVGGACILLGLFTRSAAFLGSVVMITALAIVHFPNGINPLANQGELPLLFLASFLVIMVNGARAWSLEKAILRHDKF</sequence>
<dbReference type="AlphaFoldDB" id="A0A0G1X6C0"/>
<comment type="caution">
    <text evidence="8">The sequence shown here is derived from an EMBL/GenBank/DDBJ whole genome shotgun (WGS) entry which is preliminary data.</text>
</comment>
<evidence type="ECO:0000313" key="9">
    <source>
        <dbReference type="Proteomes" id="UP000034913"/>
    </source>
</evidence>
<evidence type="ECO:0000256" key="2">
    <source>
        <dbReference type="ARBA" id="ARBA00006679"/>
    </source>
</evidence>
<feature type="transmembrane region" description="Helical" evidence="7">
    <location>
        <begin position="50"/>
        <end position="73"/>
    </location>
</feature>
<gene>
    <name evidence="8" type="ORF">VF00_C0009G0013</name>
</gene>
<name>A0A0G1X6C0_UNCK3</name>
<keyword evidence="4 7" id="KW-0812">Transmembrane</keyword>
<feature type="transmembrane region" description="Helical" evidence="7">
    <location>
        <begin position="110"/>
        <end position="130"/>
    </location>
</feature>
<evidence type="ECO:0000256" key="4">
    <source>
        <dbReference type="ARBA" id="ARBA00022692"/>
    </source>
</evidence>
<proteinExistence type="inferred from homology"/>
<evidence type="ECO:0000256" key="1">
    <source>
        <dbReference type="ARBA" id="ARBA00004651"/>
    </source>
</evidence>
<protein>
    <submittedName>
        <fullName evidence="8">DoxX family protein</fullName>
    </submittedName>
</protein>
<comment type="similarity">
    <text evidence="2">Belongs to the DoxX family.</text>
</comment>
<dbReference type="PANTHER" id="PTHR33452">
    <property type="entry name" value="OXIDOREDUCTASE CATD-RELATED"/>
    <property type="match status" value="1"/>
</dbReference>
<evidence type="ECO:0000256" key="3">
    <source>
        <dbReference type="ARBA" id="ARBA00022475"/>
    </source>
</evidence>
<keyword evidence="5 7" id="KW-1133">Transmembrane helix</keyword>
<evidence type="ECO:0000256" key="7">
    <source>
        <dbReference type="SAM" id="Phobius"/>
    </source>
</evidence>
<reference evidence="8 9" key="1">
    <citation type="journal article" date="2015" name="Nature">
        <title>rRNA introns, odd ribosomes, and small enigmatic genomes across a large radiation of phyla.</title>
        <authorList>
            <person name="Brown C.T."/>
            <person name="Hug L.A."/>
            <person name="Thomas B.C."/>
            <person name="Sharon I."/>
            <person name="Castelle C.J."/>
            <person name="Singh A."/>
            <person name="Wilkins M.J."/>
            <person name="Williams K.H."/>
            <person name="Banfield J.F."/>
        </authorList>
    </citation>
    <scope>NUCLEOTIDE SEQUENCE [LARGE SCALE GENOMIC DNA]</scope>
</reference>
<dbReference type="InterPro" id="IPR032808">
    <property type="entry name" value="DoxX"/>
</dbReference>
<organism evidence="8 9">
    <name type="scientific">candidate division Kazan bacterium GW2011_GWB1_52_7</name>
    <dbReference type="NCBI Taxonomy" id="1620414"/>
    <lineage>
        <taxon>Bacteria</taxon>
        <taxon>Bacteria division Kazan-3B-28</taxon>
    </lineage>
</organism>